<proteinExistence type="predicted"/>
<dbReference type="PANTHER" id="PTHR33240">
    <property type="entry name" value="OS08G0508500 PROTEIN"/>
    <property type="match status" value="1"/>
</dbReference>
<name>A0A9Q1JZ70_9CARY</name>
<comment type="caution">
    <text evidence="1">The sequence shown here is derived from an EMBL/GenBank/DDBJ whole genome shotgun (WGS) entry which is preliminary data.</text>
</comment>
<evidence type="ECO:0000313" key="1">
    <source>
        <dbReference type="EMBL" id="KAJ8433819.1"/>
    </source>
</evidence>
<gene>
    <name evidence="1" type="ORF">Cgig2_017889</name>
</gene>
<sequence>MMNAIIQQVSEQVKKAVEAASSARPLPHFEFVPTGGCEPSRRCDLMASPRRNERMQEAPHVNGDHSIGANAHPNYRPGHRHLAKSATTSTMKALHELADKGKIDRFLKSGPRFLRKEREPTRPEPRDEECSTEIVVTIASRFAEGITQSAWKAQLRGAQLVLNAERGSHVTVPTMVFSGEQGAHFTSSHNDPLVVEIKVASAIIRRILIDTGSFVDIITWDCLKKLTYPRRDIVPLVYPILDFGGQETNPTGVIRLP</sequence>
<dbReference type="PANTHER" id="PTHR33240:SF17">
    <property type="entry name" value="EUKARYOTIC PEPTIDE CHAIN RELEASE FACTOR GTP-BINDING SUBUNIT-LIKE"/>
    <property type="match status" value="1"/>
</dbReference>
<reference evidence="1" key="1">
    <citation type="submission" date="2022-04" db="EMBL/GenBank/DDBJ databases">
        <title>Carnegiea gigantea Genome sequencing and assembly v2.</title>
        <authorList>
            <person name="Copetti D."/>
            <person name="Sanderson M.J."/>
            <person name="Burquez A."/>
            <person name="Wojciechowski M.F."/>
        </authorList>
    </citation>
    <scope>NUCLEOTIDE SEQUENCE</scope>
    <source>
        <strain evidence="1">SGP5-SGP5p</strain>
        <tissue evidence="1">Aerial part</tissue>
    </source>
</reference>
<protein>
    <submittedName>
        <fullName evidence="1">Uncharacterized protein</fullName>
    </submittedName>
</protein>
<dbReference type="OrthoDB" id="1752268at2759"/>
<accession>A0A9Q1JZ70</accession>
<keyword evidence="2" id="KW-1185">Reference proteome</keyword>
<dbReference type="EMBL" id="JAKOGI010000516">
    <property type="protein sequence ID" value="KAJ8433819.1"/>
    <property type="molecule type" value="Genomic_DNA"/>
</dbReference>
<evidence type="ECO:0000313" key="2">
    <source>
        <dbReference type="Proteomes" id="UP001153076"/>
    </source>
</evidence>
<dbReference type="Proteomes" id="UP001153076">
    <property type="component" value="Unassembled WGS sequence"/>
</dbReference>
<organism evidence="1 2">
    <name type="scientific">Carnegiea gigantea</name>
    <dbReference type="NCBI Taxonomy" id="171969"/>
    <lineage>
        <taxon>Eukaryota</taxon>
        <taxon>Viridiplantae</taxon>
        <taxon>Streptophyta</taxon>
        <taxon>Embryophyta</taxon>
        <taxon>Tracheophyta</taxon>
        <taxon>Spermatophyta</taxon>
        <taxon>Magnoliopsida</taxon>
        <taxon>eudicotyledons</taxon>
        <taxon>Gunneridae</taxon>
        <taxon>Pentapetalae</taxon>
        <taxon>Caryophyllales</taxon>
        <taxon>Cactineae</taxon>
        <taxon>Cactaceae</taxon>
        <taxon>Cactoideae</taxon>
        <taxon>Echinocereeae</taxon>
        <taxon>Carnegiea</taxon>
    </lineage>
</organism>
<dbReference type="AlphaFoldDB" id="A0A9Q1JZ70"/>